<protein>
    <submittedName>
        <fullName evidence="2">Uncharacterized protein</fullName>
    </submittedName>
</protein>
<feature type="compositionally biased region" description="Basic residues" evidence="1">
    <location>
        <begin position="80"/>
        <end position="91"/>
    </location>
</feature>
<evidence type="ECO:0000256" key="1">
    <source>
        <dbReference type="SAM" id="MobiDB-lite"/>
    </source>
</evidence>
<feature type="compositionally biased region" description="Basic and acidic residues" evidence="1">
    <location>
        <begin position="98"/>
        <end position="124"/>
    </location>
</feature>
<proteinExistence type="predicted"/>
<feature type="region of interest" description="Disordered" evidence="1">
    <location>
        <begin position="77"/>
        <end position="124"/>
    </location>
</feature>
<accession>A0A6A6WXL1</accession>
<name>A0A6A6WXL1_9PLEO</name>
<dbReference type="AlphaFoldDB" id="A0A6A6WXL1"/>
<evidence type="ECO:0000313" key="3">
    <source>
        <dbReference type="Proteomes" id="UP000799757"/>
    </source>
</evidence>
<sequence length="124" mass="13869">MPPTTTYFPLTTSASISAAKAHCSSRPARGRSTYALAIYPWKMHLATRPENELGSQQGGIATTTCICICTMNMQNDKRGKNQKKIKNKAKSIRLYWKQKGESGRRPEPTKQRISDHRGRSGSEK</sequence>
<organism evidence="2 3">
    <name type="scientific">Melanomma pulvis-pyrius CBS 109.77</name>
    <dbReference type="NCBI Taxonomy" id="1314802"/>
    <lineage>
        <taxon>Eukaryota</taxon>
        <taxon>Fungi</taxon>
        <taxon>Dikarya</taxon>
        <taxon>Ascomycota</taxon>
        <taxon>Pezizomycotina</taxon>
        <taxon>Dothideomycetes</taxon>
        <taxon>Pleosporomycetidae</taxon>
        <taxon>Pleosporales</taxon>
        <taxon>Melanommataceae</taxon>
        <taxon>Melanomma</taxon>
    </lineage>
</organism>
<dbReference type="EMBL" id="MU002214">
    <property type="protein sequence ID" value="KAF2788457.1"/>
    <property type="molecule type" value="Genomic_DNA"/>
</dbReference>
<evidence type="ECO:0000313" key="2">
    <source>
        <dbReference type="EMBL" id="KAF2788457.1"/>
    </source>
</evidence>
<dbReference type="Proteomes" id="UP000799757">
    <property type="component" value="Unassembled WGS sequence"/>
</dbReference>
<gene>
    <name evidence="2" type="ORF">K505DRAFT_108293</name>
</gene>
<keyword evidence="3" id="KW-1185">Reference proteome</keyword>
<reference evidence="2" key="1">
    <citation type="journal article" date="2020" name="Stud. Mycol.">
        <title>101 Dothideomycetes genomes: a test case for predicting lifestyles and emergence of pathogens.</title>
        <authorList>
            <person name="Haridas S."/>
            <person name="Albert R."/>
            <person name="Binder M."/>
            <person name="Bloem J."/>
            <person name="Labutti K."/>
            <person name="Salamov A."/>
            <person name="Andreopoulos B."/>
            <person name="Baker S."/>
            <person name="Barry K."/>
            <person name="Bills G."/>
            <person name="Bluhm B."/>
            <person name="Cannon C."/>
            <person name="Castanera R."/>
            <person name="Culley D."/>
            <person name="Daum C."/>
            <person name="Ezra D."/>
            <person name="Gonzalez J."/>
            <person name="Henrissat B."/>
            <person name="Kuo A."/>
            <person name="Liang C."/>
            <person name="Lipzen A."/>
            <person name="Lutzoni F."/>
            <person name="Magnuson J."/>
            <person name="Mondo S."/>
            <person name="Nolan M."/>
            <person name="Ohm R."/>
            <person name="Pangilinan J."/>
            <person name="Park H.-J."/>
            <person name="Ramirez L."/>
            <person name="Alfaro M."/>
            <person name="Sun H."/>
            <person name="Tritt A."/>
            <person name="Yoshinaga Y."/>
            <person name="Zwiers L.-H."/>
            <person name="Turgeon B."/>
            <person name="Goodwin S."/>
            <person name="Spatafora J."/>
            <person name="Crous P."/>
            <person name="Grigoriev I."/>
        </authorList>
    </citation>
    <scope>NUCLEOTIDE SEQUENCE</scope>
    <source>
        <strain evidence="2">CBS 109.77</strain>
    </source>
</reference>